<keyword evidence="3" id="KW-0007">Acetylation</keyword>
<dbReference type="PANTHER" id="PTHR43056">
    <property type="entry name" value="PEPTIDASE S9 PROLYL OLIGOPEPTIDASE"/>
    <property type="match status" value="1"/>
</dbReference>
<dbReference type="InterPro" id="IPR029058">
    <property type="entry name" value="AB_hydrolase_fold"/>
</dbReference>
<dbReference type="SUPFAM" id="SSF53474">
    <property type="entry name" value="alpha/beta-Hydrolases"/>
    <property type="match status" value="1"/>
</dbReference>
<dbReference type="GO" id="GO:0004252">
    <property type="term" value="F:serine-type endopeptidase activity"/>
    <property type="evidence" value="ECO:0007669"/>
    <property type="project" value="UniProtKB-UniRule"/>
</dbReference>
<organism evidence="7 8">
    <name type="scientific">Penicillium ucsense</name>
    <dbReference type="NCBI Taxonomy" id="2839758"/>
    <lineage>
        <taxon>Eukaryota</taxon>
        <taxon>Fungi</taxon>
        <taxon>Dikarya</taxon>
        <taxon>Ascomycota</taxon>
        <taxon>Pezizomycotina</taxon>
        <taxon>Eurotiomycetes</taxon>
        <taxon>Eurotiomycetidae</taxon>
        <taxon>Eurotiales</taxon>
        <taxon>Aspergillaceae</taxon>
        <taxon>Penicillium</taxon>
    </lineage>
</organism>
<dbReference type="PANTHER" id="PTHR43056:SF5">
    <property type="entry name" value="PEPTIDASE S9 PROLYL OLIGOPEPTIDASE CATALYTIC DOMAIN-CONTAINING PROTEIN"/>
    <property type="match status" value="1"/>
</dbReference>
<reference evidence="7" key="1">
    <citation type="journal article" date="2020" name="Front. Microbiol.">
        <title>Gene regulatory networks of Penicillium echinulatum 2HH and Penicillium oxalicum 114-2 inferred by a computational biology approach.</title>
        <authorList>
            <person name="Lenz A.R."/>
            <person name="Galan-Vasquez E."/>
            <person name="Balbinot E."/>
            <person name="De Abreu F.P."/>
            <person name="De Oliveira N.S."/>
            <person name="Da Rosa L.O."/>
            <person name="De Avila E Silva S."/>
            <person name="Camassola M."/>
            <person name="Dillon A.J.P."/>
            <person name="Perez-Rueda E."/>
        </authorList>
    </citation>
    <scope>NUCLEOTIDE SEQUENCE</scope>
    <source>
        <strain evidence="7">S1M29</strain>
    </source>
</reference>
<evidence type="ECO:0000256" key="1">
    <source>
        <dbReference type="ARBA" id="ARBA00005228"/>
    </source>
</evidence>
<comment type="caution">
    <text evidence="7">The sequence shown here is derived from an EMBL/GenBank/DDBJ whole genome shotgun (WGS) entry which is preliminary data.</text>
</comment>
<evidence type="ECO:0000256" key="5">
    <source>
        <dbReference type="RuleBase" id="RU368024"/>
    </source>
</evidence>
<evidence type="ECO:0000313" key="7">
    <source>
        <dbReference type="EMBL" id="KAF7717369.1"/>
    </source>
</evidence>
<dbReference type="PROSITE" id="PS00708">
    <property type="entry name" value="PRO_ENDOPEP_SER"/>
    <property type="match status" value="1"/>
</dbReference>
<dbReference type="EC" id="3.4.21.-" evidence="5"/>
<evidence type="ECO:0000256" key="4">
    <source>
        <dbReference type="ARBA" id="ARBA00045885"/>
    </source>
</evidence>
<dbReference type="InterPro" id="IPR002470">
    <property type="entry name" value="Peptidase_S9A"/>
</dbReference>
<accession>A0A8J8WIG9</accession>
<protein>
    <recommendedName>
        <fullName evidence="5">Prolyl endopeptidase</fullName>
        <ecNumber evidence="5">3.4.21.-</ecNumber>
    </recommendedName>
</protein>
<evidence type="ECO:0000256" key="3">
    <source>
        <dbReference type="ARBA" id="ARBA00022990"/>
    </source>
</evidence>
<dbReference type="Proteomes" id="UP000631181">
    <property type="component" value="Unassembled WGS sequence"/>
</dbReference>
<dbReference type="OrthoDB" id="43744at2759"/>
<dbReference type="InterPro" id="IPR001375">
    <property type="entry name" value="Peptidase_S9_cat"/>
</dbReference>
<dbReference type="GO" id="GO:0072330">
    <property type="term" value="P:monocarboxylic acid biosynthetic process"/>
    <property type="evidence" value="ECO:0007669"/>
    <property type="project" value="UniProtKB-ARBA"/>
</dbReference>
<evidence type="ECO:0000259" key="6">
    <source>
        <dbReference type="Pfam" id="PF00326"/>
    </source>
</evidence>
<dbReference type="GO" id="GO:0017000">
    <property type="term" value="P:antibiotic biosynthetic process"/>
    <property type="evidence" value="ECO:0007669"/>
    <property type="project" value="UniProtKB-ARBA"/>
</dbReference>
<dbReference type="EMBL" id="WIWV01000028">
    <property type="protein sequence ID" value="KAF7717369.1"/>
    <property type="molecule type" value="Genomic_DNA"/>
</dbReference>
<dbReference type="Pfam" id="PF00326">
    <property type="entry name" value="Peptidase_S9"/>
    <property type="match status" value="1"/>
</dbReference>
<keyword evidence="5" id="KW-0720">Serine protease</keyword>
<name>A0A8J8WIG9_9EURO</name>
<dbReference type="PRINTS" id="PR00862">
    <property type="entry name" value="PROLIGOPTASE"/>
</dbReference>
<keyword evidence="2 5" id="KW-0378">Hydrolase</keyword>
<dbReference type="AlphaFoldDB" id="A0A8J8WIG9"/>
<dbReference type="InterPro" id="IPR050585">
    <property type="entry name" value="Xaa-Pro_dipeptidyl-ppase/CocE"/>
</dbReference>
<feature type="domain" description="Peptidase S9 prolyl oligopeptidase catalytic" evidence="6">
    <location>
        <begin position="449"/>
        <end position="659"/>
    </location>
</feature>
<proteinExistence type="inferred from homology"/>
<dbReference type="Gene3D" id="2.120.10.30">
    <property type="entry name" value="TolB, C-terminal domain"/>
    <property type="match status" value="1"/>
</dbReference>
<gene>
    <name evidence="7" type="ORF">PECM_004361</name>
</gene>
<dbReference type="SUPFAM" id="SSF82171">
    <property type="entry name" value="DPP6 N-terminal domain-like"/>
    <property type="match status" value="1"/>
</dbReference>
<dbReference type="Gene3D" id="3.40.50.1820">
    <property type="entry name" value="alpha/beta hydrolase"/>
    <property type="match status" value="1"/>
</dbReference>
<evidence type="ECO:0000313" key="8">
    <source>
        <dbReference type="Proteomes" id="UP000631181"/>
    </source>
</evidence>
<keyword evidence="8" id="KW-1185">Reference proteome</keyword>
<dbReference type="InterPro" id="IPR011042">
    <property type="entry name" value="6-blade_b-propeller_TolB-like"/>
</dbReference>
<comment type="function">
    <text evidence="4">This enzyme catalyzes the hydrolysis of the N-terminal peptide bond of an N-acetylated peptide to generate an N-acetylated amino acid and a peptide with a free N-terminus. It preferentially cleaves off Ac-Ala, Ac-Met and Ac-Ser. Also, involved in the degradation of oxidized and glycated proteins.</text>
</comment>
<sequence>MSQHRIAPYGHWKSPLTAEGLATCSIMLNEVAVDETSGAIYSVECRPVEDGRAAIVRHGKDGQSKDVLPKELSALATVQEMGGGSIAMRPDGQVLFSDEKSCNIYLLDPTSSEVALVLPAEKGIRYADFSSHPTNPRWIIAIKEDHREATPETQATHVHNTLVAIDVKLDPEDPKKEITIAHGDDFYSHPKFDPSGKYVSWIQWTHPDMPWTGTVLYVAEWQECSLVNVTRIAGKAQEESIAQPKWGLDGNLFFASDKTGFWQLYSYDMESCQTRAITVSGMEHSDFAVAEWLVGECTYIPLDEKTIAATVITHATSKIILVDTATCSAQELDLPYVDVDSITRISPTSFAVVGSSKTSPQELSFVSFNSSLEVNRKVLTSTASFELAPEFVSIATEYTAPQKHGPLADGEVHMFYFAPRNPDYQAEDGALPPLLTYVHGGPNGAVTPALSLEIQYWTTRGFAVCAVNYTGSVAFGREYRERLSGYWGLVDVGDAVSAVEFLANKGLIDGNRIGIYGGSAGGYLTLRALHMYPETWAAGISSYGISDVKALQADSYKFESQDVDRLLLSKTKPEDREAELKSRSPCYFAEQMKAPLLMLQGTEDKIVPIAQARMMAEAMHSKERVAEVVEFEGEGHGWHGKKAIFESYTRKEDWWKQYLT</sequence>
<comment type="similarity">
    <text evidence="1 5">Belongs to the peptidase S9A family.</text>
</comment>
<dbReference type="InterPro" id="IPR002471">
    <property type="entry name" value="Pept_S9_AS"/>
</dbReference>
<evidence type="ECO:0000256" key="2">
    <source>
        <dbReference type="ARBA" id="ARBA00022801"/>
    </source>
</evidence>
<keyword evidence="5" id="KW-0645">Protease</keyword>
<dbReference type="GO" id="GO:0006508">
    <property type="term" value="P:proteolysis"/>
    <property type="evidence" value="ECO:0007669"/>
    <property type="project" value="UniProtKB-KW"/>
</dbReference>